<dbReference type="AlphaFoldDB" id="A0A7C5L9D6"/>
<reference evidence="2" key="1">
    <citation type="journal article" date="2020" name="mSystems">
        <title>Genome- and Community-Level Interaction Insights into Carbon Utilization and Element Cycling Functions of Hydrothermarchaeota in Hydrothermal Sediment.</title>
        <authorList>
            <person name="Zhou Z."/>
            <person name="Liu Y."/>
            <person name="Xu W."/>
            <person name="Pan J."/>
            <person name="Luo Z.H."/>
            <person name="Li M."/>
        </authorList>
    </citation>
    <scope>NUCLEOTIDE SEQUENCE [LARGE SCALE GENOMIC DNA]</scope>
    <source>
        <strain evidence="2">SpSt-1056</strain>
    </source>
</reference>
<comment type="caution">
    <text evidence="2">The sequence shown here is derived from an EMBL/GenBank/DDBJ whole genome shotgun (WGS) entry which is preliminary data.</text>
</comment>
<feature type="transmembrane region" description="Helical" evidence="1">
    <location>
        <begin position="36"/>
        <end position="55"/>
    </location>
</feature>
<organism evidence="2">
    <name type="scientific">Caldiarchaeum subterraneum</name>
    <dbReference type="NCBI Taxonomy" id="311458"/>
    <lineage>
        <taxon>Archaea</taxon>
        <taxon>Nitrososphaerota</taxon>
        <taxon>Candidatus Caldarchaeales</taxon>
        <taxon>Candidatus Caldarchaeaceae</taxon>
        <taxon>Candidatus Caldarchaeum</taxon>
    </lineage>
</organism>
<sequence>MITRAIFLVLMLTVVQLAQGIAMRFELADPNIVTPLHIGLGVVTALMVVGLARSLRRQTHHVSADISFLLLLFMVQGIAGIFILADVETAAFIHLILSFFVVAAAANALVLSASGR</sequence>
<evidence type="ECO:0000256" key="1">
    <source>
        <dbReference type="SAM" id="Phobius"/>
    </source>
</evidence>
<protein>
    <submittedName>
        <fullName evidence="2">Uncharacterized protein</fullName>
    </submittedName>
</protein>
<keyword evidence="1" id="KW-1133">Transmembrane helix</keyword>
<feature type="transmembrane region" description="Helical" evidence="1">
    <location>
        <begin position="67"/>
        <end position="85"/>
    </location>
</feature>
<accession>A0A7C5L9D6</accession>
<feature type="transmembrane region" description="Helical" evidence="1">
    <location>
        <begin position="91"/>
        <end position="111"/>
    </location>
</feature>
<proteinExistence type="predicted"/>
<evidence type="ECO:0000313" key="2">
    <source>
        <dbReference type="EMBL" id="HHK68198.1"/>
    </source>
</evidence>
<gene>
    <name evidence="2" type="ORF">ENM11_03455</name>
</gene>
<dbReference type="EMBL" id="DRWN01000026">
    <property type="protein sequence ID" value="HHK68198.1"/>
    <property type="molecule type" value="Genomic_DNA"/>
</dbReference>
<keyword evidence="1" id="KW-0472">Membrane</keyword>
<name>A0A7C5L9D6_CALS0</name>
<keyword evidence="1" id="KW-0812">Transmembrane</keyword>